<organism evidence="2 3">
    <name type="scientific">Prosthecobacter fusiformis</name>
    <dbReference type="NCBI Taxonomy" id="48464"/>
    <lineage>
        <taxon>Bacteria</taxon>
        <taxon>Pseudomonadati</taxon>
        <taxon>Verrucomicrobiota</taxon>
        <taxon>Verrucomicrobiia</taxon>
        <taxon>Verrucomicrobiales</taxon>
        <taxon>Verrucomicrobiaceae</taxon>
        <taxon>Prosthecobacter</taxon>
    </lineage>
</organism>
<accession>A0A4R7RMC4</accession>
<dbReference type="AlphaFoldDB" id="A0A4R7RMC4"/>
<feature type="chain" id="PRO_5020626956" description="BNR repeat protein" evidence="1">
    <location>
        <begin position="23"/>
        <end position="477"/>
    </location>
</feature>
<dbReference type="OrthoDB" id="177378at2"/>
<feature type="signal peptide" evidence="1">
    <location>
        <begin position="1"/>
        <end position="22"/>
    </location>
</feature>
<comment type="caution">
    <text evidence="2">The sequence shown here is derived from an EMBL/GenBank/DDBJ whole genome shotgun (WGS) entry which is preliminary data.</text>
</comment>
<protein>
    <recommendedName>
        <fullName evidence="4">BNR repeat protein</fullName>
    </recommendedName>
</protein>
<proteinExistence type="predicted"/>
<keyword evidence="1" id="KW-0732">Signal</keyword>
<dbReference type="SUPFAM" id="SSF75005">
    <property type="entry name" value="Arabinanase/levansucrase/invertase"/>
    <property type="match status" value="1"/>
</dbReference>
<dbReference type="EMBL" id="SOCA01000008">
    <property type="protein sequence ID" value="TDU66550.1"/>
    <property type="molecule type" value="Genomic_DNA"/>
</dbReference>
<reference evidence="2 3" key="1">
    <citation type="submission" date="2019-03" db="EMBL/GenBank/DDBJ databases">
        <title>Genomic Encyclopedia of Archaeal and Bacterial Type Strains, Phase II (KMG-II): from individual species to whole genera.</title>
        <authorList>
            <person name="Goeker M."/>
        </authorList>
    </citation>
    <scope>NUCLEOTIDE SEQUENCE [LARGE SCALE GENOMIC DNA]</scope>
    <source>
        <strain evidence="2 3">ATCC 25309</strain>
    </source>
</reference>
<evidence type="ECO:0000313" key="3">
    <source>
        <dbReference type="Proteomes" id="UP000295662"/>
    </source>
</evidence>
<sequence>MMKSFPLLLPALLLSCVPLLHATDGAVDIGSRLELFVDRLLIEKMTGTSLKLHEPVKAPRAKSPLPVNHMVTVIKDGELFRAWYRNSDPAFKGPFHSGHAGETVAYAESKDGHEWTFPKLGLHEIAGTRENNIILAKMPPFLTNFMPFLDTRPGVAAGERYKALAGYPGGGDKRGTTEPGRGLFAFVSPDGITWTKKAEAIPYNPKWRHAFDSPNVSFWSEAEKQYVCYFRTWTDPERLRSISRATSPDFITWTESVEMRPNQPDEHLYTSMTHPYFRAPHIYIALPTRYVPGVGEAKDSETTANTTDILFMTSRAGSVQYDRTFKEAYIRPGLNPAQWINRANYVACNVLPTGPQEMSIYHRSGDRYVLRTDGLASIHAGAEEGEFLTRLLIFSGKELVLNSSGSAVGRIQVEIQKADGEPFPGFALKDCTPVVGDKIEAVVQWKSRADVSSLAGQPVRLRFRMKETDLYSLQFRP</sequence>
<dbReference type="PROSITE" id="PS51257">
    <property type="entry name" value="PROKAR_LIPOPROTEIN"/>
    <property type="match status" value="1"/>
</dbReference>
<dbReference type="RefSeq" id="WP_133796650.1">
    <property type="nucleotide sequence ID" value="NZ_SOCA01000008.1"/>
</dbReference>
<dbReference type="InterPro" id="IPR023296">
    <property type="entry name" value="Glyco_hydro_beta-prop_sf"/>
</dbReference>
<evidence type="ECO:0000256" key="1">
    <source>
        <dbReference type="SAM" id="SignalP"/>
    </source>
</evidence>
<evidence type="ECO:0008006" key="4">
    <source>
        <dbReference type="Google" id="ProtNLM"/>
    </source>
</evidence>
<dbReference type="Proteomes" id="UP000295662">
    <property type="component" value="Unassembled WGS sequence"/>
</dbReference>
<gene>
    <name evidence="2" type="ORF">EI77_03645</name>
</gene>
<evidence type="ECO:0000313" key="2">
    <source>
        <dbReference type="EMBL" id="TDU66550.1"/>
    </source>
</evidence>
<name>A0A4R7RMC4_9BACT</name>
<dbReference type="Gene3D" id="2.115.10.20">
    <property type="entry name" value="Glycosyl hydrolase domain, family 43"/>
    <property type="match status" value="1"/>
</dbReference>
<keyword evidence="3" id="KW-1185">Reference proteome</keyword>